<dbReference type="Proteomes" id="UP000028058">
    <property type="component" value="Unassembled WGS sequence"/>
</dbReference>
<evidence type="ECO:0000313" key="3">
    <source>
        <dbReference type="Proteomes" id="UP000028058"/>
    </source>
</evidence>
<proteinExistence type="predicted"/>
<feature type="domain" description="DNA primase/polymerase bifunctional N-terminal" evidence="1">
    <location>
        <begin position="9"/>
        <end position="136"/>
    </location>
</feature>
<dbReference type="EMBL" id="JNAD02000003">
    <property type="protein sequence ID" value="RKM97481.1"/>
    <property type="molecule type" value="Genomic_DNA"/>
</dbReference>
<dbReference type="AlphaFoldDB" id="A0A3S5ILE8"/>
<name>A0A3S5ILE8_9ACTN</name>
<sequence length="188" mass="20861">MERVTRLGIQWLSLAADDPLACHAAWSDNPRQPYLLAAGRIFDVVVVEERVGLETFDQLRRRKLPLGPVMADWASRQIGFFLPTRSEKKFAKLVVHESARNNSPVPAYRYLSHGGHVVAPGPMMLSGDRYEWLRAPGKRSKQGYLRGSALAAMFVSASALLACADRYSEENQPAAEEQRAGEEVTHAG</sequence>
<dbReference type="OrthoDB" id="4350531at2"/>
<organism evidence="2 3">
    <name type="scientific">Streptomyces xinghaiensis</name>
    <dbReference type="NCBI Taxonomy" id="1038928"/>
    <lineage>
        <taxon>Bacteria</taxon>
        <taxon>Bacillati</taxon>
        <taxon>Actinomycetota</taxon>
        <taxon>Actinomycetes</taxon>
        <taxon>Kitasatosporales</taxon>
        <taxon>Streptomycetaceae</taxon>
        <taxon>Streptomyces</taxon>
    </lineage>
</organism>
<dbReference type="RefSeq" id="WP_043459875.1">
    <property type="nucleotide sequence ID" value="NZ_CP134822.1"/>
</dbReference>
<evidence type="ECO:0000313" key="2">
    <source>
        <dbReference type="EMBL" id="RKM97481.1"/>
    </source>
</evidence>
<dbReference type="InterPro" id="IPR015330">
    <property type="entry name" value="DNA_primase/pol_bifunc_N"/>
</dbReference>
<gene>
    <name evidence="2" type="ORF">SFRA_008550</name>
</gene>
<comment type="caution">
    <text evidence="2">The sequence shown here is derived from an EMBL/GenBank/DDBJ whole genome shotgun (WGS) entry which is preliminary data.</text>
</comment>
<evidence type="ECO:0000259" key="1">
    <source>
        <dbReference type="Pfam" id="PF09250"/>
    </source>
</evidence>
<accession>A0A3S5ILE8</accession>
<keyword evidence="3" id="KW-1185">Reference proteome</keyword>
<reference evidence="2 3" key="1">
    <citation type="journal article" date="2014" name="Genome Announc.">
        <title>Draft Genome Sequence of Streptomyces fradiae ATCC 19609, a Strain Highly Sensitive to Antibiotics.</title>
        <authorList>
            <person name="Bekker O.B."/>
            <person name="Klimina K.M."/>
            <person name="Vatlin A.A."/>
            <person name="Zakharevich N.V."/>
            <person name="Kasianov A.S."/>
            <person name="Danilenko V.N."/>
        </authorList>
    </citation>
    <scope>NUCLEOTIDE SEQUENCE [LARGE SCALE GENOMIC DNA]</scope>
    <source>
        <strain evidence="2 3">ATCC 19609</strain>
    </source>
</reference>
<protein>
    <recommendedName>
        <fullName evidence="1">DNA primase/polymerase bifunctional N-terminal domain-containing protein</fullName>
    </recommendedName>
</protein>
<dbReference type="Pfam" id="PF09250">
    <property type="entry name" value="Prim-Pol"/>
    <property type="match status" value="1"/>
</dbReference>